<organism evidence="2 3">
    <name type="scientific">Dillenia turbinata</name>
    <dbReference type="NCBI Taxonomy" id="194707"/>
    <lineage>
        <taxon>Eukaryota</taxon>
        <taxon>Viridiplantae</taxon>
        <taxon>Streptophyta</taxon>
        <taxon>Embryophyta</taxon>
        <taxon>Tracheophyta</taxon>
        <taxon>Spermatophyta</taxon>
        <taxon>Magnoliopsida</taxon>
        <taxon>eudicotyledons</taxon>
        <taxon>Gunneridae</taxon>
        <taxon>Pentapetalae</taxon>
        <taxon>Dilleniales</taxon>
        <taxon>Dilleniaceae</taxon>
        <taxon>Dillenia</taxon>
    </lineage>
</organism>
<keyword evidence="1" id="KW-0812">Transmembrane</keyword>
<keyword evidence="3" id="KW-1185">Reference proteome</keyword>
<reference evidence="2 3" key="1">
    <citation type="submission" date="2023-12" db="EMBL/GenBank/DDBJ databases">
        <title>A high-quality genome assembly for Dillenia turbinata (Dilleniales).</title>
        <authorList>
            <person name="Chanderbali A."/>
        </authorList>
    </citation>
    <scope>NUCLEOTIDE SEQUENCE [LARGE SCALE GENOMIC DNA]</scope>
    <source>
        <strain evidence="2">LSX21</strain>
        <tissue evidence="2">Leaf</tissue>
    </source>
</reference>
<dbReference type="EMBL" id="JBAMMX010000012">
    <property type="protein sequence ID" value="KAK6929630.1"/>
    <property type="molecule type" value="Genomic_DNA"/>
</dbReference>
<dbReference type="AlphaFoldDB" id="A0AAN8V8T7"/>
<dbReference type="PANTHER" id="PTHR31170:SF17">
    <property type="match status" value="1"/>
</dbReference>
<proteinExistence type="predicted"/>
<accession>A0AAN8V8T7</accession>
<name>A0AAN8V8T7_9MAGN</name>
<protein>
    <submittedName>
        <fullName evidence="2">Uncharacterized protein</fullName>
    </submittedName>
</protein>
<evidence type="ECO:0000313" key="2">
    <source>
        <dbReference type="EMBL" id="KAK6929630.1"/>
    </source>
</evidence>
<sequence>MECYGNPMLPDERSDSVVIDIENKLSQIHRISAECFIFRIRDQVRKVNEKAYTPEVVAIGPYHHKNSCLQPMEGNKLQYLKLFLQKNKEFSVGRLVKAMRMMEGKARRCYEQPVDLSEDEFVEMMLLDSCFVVELFRRFHSKEEGDCNDPVFIMESIRSSIRRDMVLFENQLPFFVLQAYFDMTKIGDEPNVNLTHMALEFIGHVFPSPDCSPTFPPPLDYEANHLLGLLYNSLIPSIPEQKLKIGRTNIRELIDCSTELQEKGVKFKAANVSSLLNIRFENGVMEVPPLIIDNYTETVFQNLIAYERHCPDGNPRYVSDYIAVMDCLINSTEDVELLSKHGIVENWLSDDQAITNIFNRPADNFIAFGNDCIYAGLFNNVNEYCLRPGTQFKAQWDKWMANLLDNYFNSPWALISLLAATILLALTVAQTLTTEGMSRLCASSSLCFSYEQVIEMNSSDLFFLETQSEGTLVHNLFSIRLDNL</sequence>
<evidence type="ECO:0000313" key="3">
    <source>
        <dbReference type="Proteomes" id="UP001370490"/>
    </source>
</evidence>
<keyword evidence="1" id="KW-0472">Membrane</keyword>
<dbReference type="PANTHER" id="PTHR31170">
    <property type="entry name" value="BNAC04G53230D PROTEIN"/>
    <property type="match status" value="1"/>
</dbReference>
<dbReference type="InterPro" id="IPR004158">
    <property type="entry name" value="DUF247_pln"/>
</dbReference>
<dbReference type="Proteomes" id="UP001370490">
    <property type="component" value="Unassembled WGS sequence"/>
</dbReference>
<comment type="caution">
    <text evidence="2">The sequence shown here is derived from an EMBL/GenBank/DDBJ whole genome shotgun (WGS) entry which is preliminary data.</text>
</comment>
<feature type="transmembrane region" description="Helical" evidence="1">
    <location>
        <begin position="412"/>
        <end position="429"/>
    </location>
</feature>
<evidence type="ECO:0000256" key="1">
    <source>
        <dbReference type="SAM" id="Phobius"/>
    </source>
</evidence>
<gene>
    <name evidence="2" type="ORF">RJ641_003724</name>
</gene>
<keyword evidence="1" id="KW-1133">Transmembrane helix</keyword>
<dbReference type="Pfam" id="PF03140">
    <property type="entry name" value="DUF247"/>
    <property type="match status" value="1"/>
</dbReference>